<dbReference type="Gene3D" id="3.40.50.300">
    <property type="entry name" value="P-loop containing nucleotide triphosphate hydrolases"/>
    <property type="match status" value="1"/>
</dbReference>
<dbReference type="InterPro" id="IPR027417">
    <property type="entry name" value="P-loop_NTPase"/>
</dbReference>
<evidence type="ECO:0000313" key="6">
    <source>
        <dbReference type="Proteomes" id="UP000236151"/>
    </source>
</evidence>
<sequence length="328" mass="37781">MSVINVNNLSKSYKIHEKQQGVINTLKDLFNRKYVYKEAVSNLTMTIEKGEIVGLLGENGAGKTTTLKMLTGILYPTSGKVTVLDYAPTQRKREFLRKIAFVMGNKSEINWDLPAIDTFRYQKLLYQVPDELYKKNIDMLAEMLNVKHLLNIQLRRLSLGERMKMELINSFLYSPEIVFLDEPTIGLDLDSQLAIRKFLREYREERKTTIIITSHYMDDIEETCDRVILLSKGSKIFDGAISEISGLYSANKVLQLVFNQSINPHEFSKYGEIIEFKDNALKLMIEKEQYGSIVTELIHQNKNLVDISITNLPFKNIVHQIMVEGRVS</sequence>
<dbReference type="SUPFAM" id="SSF52540">
    <property type="entry name" value="P-loop containing nucleoside triphosphate hydrolases"/>
    <property type="match status" value="1"/>
</dbReference>
<dbReference type="KEGG" id="cthd:CDO33_02170"/>
<dbReference type="InterPro" id="IPR003593">
    <property type="entry name" value="AAA+_ATPase"/>
</dbReference>
<dbReference type="SMART" id="SM00382">
    <property type="entry name" value="AAA"/>
    <property type="match status" value="1"/>
</dbReference>
<dbReference type="PANTHER" id="PTHR42711:SF4">
    <property type="entry name" value="ABC TRANSPORTER RELATED"/>
    <property type="match status" value="1"/>
</dbReference>
<dbReference type="GO" id="GO:0005524">
    <property type="term" value="F:ATP binding"/>
    <property type="evidence" value="ECO:0007669"/>
    <property type="project" value="UniProtKB-KW"/>
</dbReference>
<organism evidence="5 6">
    <name type="scientific">Clostridium thermosuccinogenes</name>
    <dbReference type="NCBI Taxonomy" id="84032"/>
    <lineage>
        <taxon>Bacteria</taxon>
        <taxon>Bacillati</taxon>
        <taxon>Bacillota</taxon>
        <taxon>Clostridia</taxon>
        <taxon>Eubacteriales</taxon>
        <taxon>Clostridiaceae</taxon>
        <taxon>Clostridium</taxon>
    </lineage>
</organism>
<evidence type="ECO:0000313" key="5">
    <source>
        <dbReference type="EMBL" id="PNT95905.1"/>
    </source>
</evidence>
<evidence type="ECO:0000256" key="3">
    <source>
        <dbReference type="ARBA" id="ARBA00022840"/>
    </source>
</evidence>
<dbReference type="OrthoDB" id="9804819at2"/>
<keyword evidence="3" id="KW-0067">ATP-binding</keyword>
<feature type="domain" description="ABC transporter" evidence="4">
    <location>
        <begin position="24"/>
        <end position="257"/>
    </location>
</feature>
<dbReference type="InterPro" id="IPR003439">
    <property type="entry name" value="ABC_transporter-like_ATP-bd"/>
</dbReference>
<dbReference type="Proteomes" id="UP000236151">
    <property type="component" value="Unassembled WGS sequence"/>
</dbReference>
<dbReference type="PANTHER" id="PTHR42711">
    <property type="entry name" value="ABC TRANSPORTER ATP-BINDING PROTEIN"/>
    <property type="match status" value="1"/>
</dbReference>
<dbReference type="AlphaFoldDB" id="A0A2K2F7V3"/>
<evidence type="ECO:0000256" key="2">
    <source>
        <dbReference type="ARBA" id="ARBA00022741"/>
    </source>
</evidence>
<keyword evidence="2" id="KW-0547">Nucleotide-binding</keyword>
<comment type="caution">
    <text evidence="5">The sequence shown here is derived from an EMBL/GenBank/DDBJ whole genome shotgun (WGS) entry which is preliminary data.</text>
</comment>
<dbReference type="EMBL" id="NIOJ01000057">
    <property type="protein sequence ID" value="PNT95905.1"/>
    <property type="molecule type" value="Genomic_DNA"/>
</dbReference>
<dbReference type="GO" id="GO:0016887">
    <property type="term" value="F:ATP hydrolysis activity"/>
    <property type="evidence" value="ECO:0007669"/>
    <property type="project" value="InterPro"/>
</dbReference>
<dbReference type="RefSeq" id="WP_103082784.1">
    <property type="nucleotide sequence ID" value="NZ_CP021850.1"/>
</dbReference>
<dbReference type="PROSITE" id="PS50893">
    <property type="entry name" value="ABC_TRANSPORTER_2"/>
    <property type="match status" value="1"/>
</dbReference>
<keyword evidence="1" id="KW-0813">Transport</keyword>
<proteinExistence type="predicted"/>
<gene>
    <name evidence="5" type="ORF">CDQ84_16215</name>
</gene>
<dbReference type="Pfam" id="PF00005">
    <property type="entry name" value="ABC_tran"/>
    <property type="match status" value="1"/>
</dbReference>
<reference evidence="5 6" key="1">
    <citation type="submission" date="2017-06" db="EMBL/GenBank/DDBJ databases">
        <title>Investigating the central metabolism of Clostridium thermosuccinogenes.</title>
        <authorList>
            <person name="Koendjbiharie J.G."/>
            <person name="van Kranenburg R."/>
        </authorList>
    </citation>
    <scope>NUCLEOTIDE SEQUENCE [LARGE SCALE GENOMIC DNA]</scope>
    <source>
        <strain evidence="5 6">DSM 5806</strain>
    </source>
</reference>
<evidence type="ECO:0000259" key="4">
    <source>
        <dbReference type="PROSITE" id="PS50893"/>
    </source>
</evidence>
<protein>
    <recommendedName>
        <fullName evidence="4">ABC transporter domain-containing protein</fullName>
    </recommendedName>
</protein>
<dbReference type="InterPro" id="IPR017871">
    <property type="entry name" value="ABC_transporter-like_CS"/>
</dbReference>
<name>A0A2K2F7V3_9CLOT</name>
<keyword evidence="6" id="KW-1185">Reference proteome</keyword>
<dbReference type="PROSITE" id="PS00211">
    <property type="entry name" value="ABC_TRANSPORTER_1"/>
    <property type="match status" value="1"/>
</dbReference>
<accession>A0A2K2F7V3</accession>
<evidence type="ECO:0000256" key="1">
    <source>
        <dbReference type="ARBA" id="ARBA00022448"/>
    </source>
</evidence>
<dbReference type="InterPro" id="IPR050763">
    <property type="entry name" value="ABC_transporter_ATP-binding"/>
</dbReference>